<proteinExistence type="predicted"/>
<gene>
    <name evidence="2" type="ORF">DSM104440_03059</name>
</gene>
<keyword evidence="1" id="KW-0812">Transmembrane</keyword>
<sequence>MRLRMYVTLPDTTSAKKLADDLLLARIEDRHMHFLARRGTDLGELHEASYLHKTDTVHGAFVGLVLGGLMGIFFGLFLVYFPPQGGTLQLVTVLITAVVGAFLGAWVSSMVGMQVPNSRLKGFESEIQDGKVLLMLDVPSTRYEDVRAIIQRTHPEAMDRGQEPTVPAFP</sequence>
<accession>A0A6M4H9G2</accession>
<dbReference type="InParanoid" id="A0A6M4H9G2"/>
<keyword evidence="3" id="KW-1185">Reference proteome</keyword>
<feature type="transmembrane region" description="Helical" evidence="1">
    <location>
        <begin position="87"/>
        <end position="111"/>
    </location>
</feature>
<evidence type="ECO:0008006" key="4">
    <source>
        <dbReference type="Google" id="ProtNLM"/>
    </source>
</evidence>
<dbReference type="EMBL" id="CP053073">
    <property type="protein sequence ID" value="QJR16230.1"/>
    <property type="molecule type" value="Genomic_DNA"/>
</dbReference>
<dbReference type="Proteomes" id="UP000503096">
    <property type="component" value="Chromosome"/>
</dbReference>
<organism evidence="2 3">
    <name type="scientific">Usitatibacter palustris</name>
    <dbReference type="NCBI Taxonomy" id="2732487"/>
    <lineage>
        <taxon>Bacteria</taxon>
        <taxon>Pseudomonadati</taxon>
        <taxon>Pseudomonadota</taxon>
        <taxon>Betaproteobacteria</taxon>
        <taxon>Nitrosomonadales</taxon>
        <taxon>Usitatibacteraceae</taxon>
        <taxon>Usitatibacter</taxon>
    </lineage>
</organism>
<protein>
    <recommendedName>
        <fullName evidence="4">DUF1269 domain-containing protein</fullName>
    </recommendedName>
</protein>
<feature type="transmembrane region" description="Helical" evidence="1">
    <location>
        <begin position="60"/>
        <end position="81"/>
    </location>
</feature>
<dbReference type="AlphaFoldDB" id="A0A6M4H9G2"/>
<reference evidence="2 3" key="1">
    <citation type="submission" date="2020-04" db="EMBL/GenBank/DDBJ databases">
        <title>Usitatibacter rugosus gen. nov., sp. nov. and Usitatibacter palustris sp. nov., novel members of Usitatibacteraceae fam. nov. within the order Nitrosomonadales isolated from soil.</title>
        <authorList>
            <person name="Huber K.J."/>
            <person name="Neumann-Schaal M."/>
            <person name="Geppert A."/>
            <person name="Luckner M."/>
            <person name="Wanner G."/>
            <person name="Overmann J."/>
        </authorList>
    </citation>
    <scope>NUCLEOTIDE SEQUENCE [LARGE SCALE GENOMIC DNA]</scope>
    <source>
        <strain evidence="2 3">Swamp67</strain>
    </source>
</reference>
<name>A0A6M4H9G2_9PROT</name>
<evidence type="ECO:0000313" key="2">
    <source>
        <dbReference type="EMBL" id="QJR16230.1"/>
    </source>
</evidence>
<keyword evidence="1" id="KW-1133">Transmembrane helix</keyword>
<evidence type="ECO:0000256" key="1">
    <source>
        <dbReference type="SAM" id="Phobius"/>
    </source>
</evidence>
<dbReference type="KEGG" id="upl:DSM104440_03059"/>
<evidence type="ECO:0000313" key="3">
    <source>
        <dbReference type="Proteomes" id="UP000503096"/>
    </source>
</evidence>
<dbReference type="RefSeq" id="WP_171164172.1">
    <property type="nucleotide sequence ID" value="NZ_CP053073.1"/>
</dbReference>
<keyword evidence="1" id="KW-0472">Membrane</keyword>